<proteinExistence type="predicted"/>
<dbReference type="EMBL" id="JACCJC010000114">
    <property type="protein sequence ID" value="KAF6224653.1"/>
    <property type="molecule type" value="Genomic_DNA"/>
</dbReference>
<evidence type="ECO:0000313" key="2">
    <source>
        <dbReference type="Proteomes" id="UP000578531"/>
    </source>
</evidence>
<comment type="caution">
    <text evidence="1">The sequence shown here is derived from an EMBL/GenBank/DDBJ whole genome shotgun (WGS) entry which is preliminary data.</text>
</comment>
<reference evidence="1 2" key="1">
    <citation type="journal article" date="2020" name="Genomics">
        <title>Complete, high-quality genomes from long-read metagenomic sequencing of two wolf lichen thalli reveals enigmatic genome architecture.</title>
        <authorList>
            <person name="McKenzie S.K."/>
            <person name="Walston R.F."/>
            <person name="Allen J.L."/>
        </authorList>
    </citation>
    <scope>NUCLEOTIDE SEQUENCE [LARGE SCALE GENOMIC DNA]</scope>
    <source>
        <strain evidence="1">WasteWater2</strain>
    </source>
</reference>
<evidence type="ECO:0000313" key="1">
    <source>
        <dbReference type="EMBL" id="KAF6224653.1"/>
    </source>
</evidence>
<sequence length="405" mass="46023">MTSPLQIRDTEVALRQQMLKLRESDSSIVPDEALQDLERLIPLVSDLHTQLDNFSSTFCMERDIMSHAFRGWVDTYSKIVADSDFVEFSLVSLFLFPQNHGLRFFNHFFLVPFLPKPRIYNVQVKAEIQFQRERFLADTKEALGNIDGSLLSIQSSGNSSNLTELLGAATRGMMAYQQNLDQNMNALKDKVLFGGLIRTIFGESQEIKKLKQYHALVSHILVRLGSINATVARCEVDSRSLKVGLSQLRRSFEYSPNFEFSPAGLISIPPSLSAQLKSPPFTLLKQSSGFDNESGSKETKPFPSYDKWEYDLDKVISTNVLTRRTAIADWCQDGGNYVMRSGFLYTVCNIWSQAKLMSTLDDDLLSGVQRSWIMEREKAIHRYEKTIGLDFANIIHDVLHVYDST</sequence>
<dbReference type="Proteomes" id="UP000578531">
    <property type="component" value="Unassembled WGS sequence"/>
</dbReference>
<keyword evidence="2" id="KW-1185">Reference proteome</keyword>
<organism evidence="1 2">
    <name type="scientific">Letharia columbiana</name>
    <dbReference type="NCBI Taxonomy" id="112416"/>
    <lineage>
        <taxon>Eukaryota</taxon>
        <taxon>Fungi</taxon>
        <taxon>Dikarya</taxon>
        <taxon>Ascomycota</taxon>
        <taxon>Pezizomycotina</taxon>
        <taxon>Lecanoromycetes</taxon>
        <taxon>OSLEUM clade</taxon>
        <taxon>Lecanoromycetidae</taxon>
        <taxon>Lecanorales</taxon>
        <taxon>Lecanorineae</taxon>
        <taxon>Parmeliaceae</taxon>
        <taxon>Letharia</taxon>
    </lineage>
</organism>
<dbReference type="OrthoDB" id="5428821at2759"/>
<protein>
    <submittedName>
        <fullName evidence="1">Uncharacterized protein</fullName>
    </submittedName>
</protein>
<accession>A0A8H6CJF9</accession>
<dbReference type="RefSeq" id="XP_037158351.1">
    <property type="nucleotide sequence ID" value="XM_037314755.1"/>
</dbReference>
<dbReference type="AlphaFoldDB" id="A0A8H6CJF9"/>
<dbReference type="GeneID" id="59294558"/>
<name>A0A8H6CJF9_9LECA</name>
<gene>
    <name evidence="1" type="ORF">HO173_012925</name>
</gene>